<dbReference type="PANTHER" id="PTHR19212:SF0">
    <property type="entry name" value="LD07988P"/>
    <property type="match status" value="1"/>
</dbReference>
<feature type="region of interest" description="Disordered" evidence="3">
    <location>
        <begin position="82"/>
        <end position="151"/>
    </location>
</feature>
<dbReference type="Proteomes" id="UP001154078">
    <property type="component" value="Chromosome 4"/>
</dbReference>
<dbReference type="InterPro" id="IPR019139">
    <property type="entry name" value="LRRFIP1/2"/>
</dbReference>
<gene>
    <name evidence="4" type="ORF">MELIAE_LOCUS6018</name>
</gene>
<keyword evidence="5" id="KW-1185">Reference proteome</keyword>
<evidence type="ECO:0000256" key="1">
    <source>
        <dbReference type="ARBA" id="ARBA00008275"/>
    </source>
</evidence>
<feature type="compositionally biased region" description="Basic and acidic residues" evidence="3">
    <location>
        <begin position="11"/>
        <end position="20"/>
    </location>
</feature>
<feature type="compositionally biased region" description="Basic and acidic residues" evidence="3">
    <location>
        <begin position="82"/>
        <end position="99"/>
    </location>
</feature>
<reference evidence="4" key="1">
    <citation type="submission" date="2021-12" db="EMBL/GenBank/DDBJ databases">
        <authorList>
            <person name="King R."/>
        </authorList>
    </citation>
    <scope>NUCLEOTIDE SEQUENCE</scope>
</reference>
<feature type="compositionally biased region" description="Low complexity" evidence="3">
    <location>
        <begin position="106"/>
        <end position="131"/>
    </location>
</feature>
<feature type="region of interest" description="Disordered" evidence="3">
    <location>
        <begin position="312"/>
        <end position="342"/>
    </location>
</feature>
<evidence type="ECO:0008006" key="6">
    <source>
        <dbReference type="Google" id="ProtNLM"/>
    </source>
</evidence>
<organism evidence="4 5">
    <name type="scientific">Brassicogethes aeneus</name>
    <name type="common">Rape pollen beetle</name>
    <name type="synonym">Meligethes aeneus</name>
    <dbReference type="NCBI Taxonomy" id="1431903"/>
    <lineage>
        <taxon>Eukaryota</taxon>
        <taxon>Metazoa</taxon>
        <taxon>Ecdysozoa</taxon>
        <taxon>Arthropoda</taxon>
        <taxon>Hexapoda</taxon>
        <taxon>Insecta</taxon>
        <taxon>Pterygota</taxon>
        <taxon>Neoptera</taxon>
        <taxon>Endopterygota</taxon>
        <taxon>Coleoptera</taxon>
        <taxon>Polyphaga</taxon>
        <taxon>Cucujiformia</taxon>
        <taxon>Nitidulidae</taxon>
        <taxon>Meligethinae</taxon>
        <taxon>Brassicogethes</taxon>
    </lineage>
</organism>
<dbReference type="PANTHER" id="PTHR19212">
    <property type="entry name" value="LEUCINE RICH REPEAT IN FLII INTERACTING PROTEIN"/>
    <property type="match status" value="1"/>
</dbReference>
<evidence type="ECO:0000313" key="4">
    <source>
        <dbReference type="EMBL" id="CAH0554424.1"/>
    </source>
</evidence>
<feature type="region of interest" description="Disordered" evidence="3">
    <location>
        <begin position="1"/>
        <end position="51"/>
    </location>
</feature>
<dbReference type="AlphaFoldDB" id="A0A9P0B4X2"/>
<dbReference type="Pfam" id="PF09738">
    <property type="entry name" value="LRRFIP"/>
    <property type="match status" value="1"/>
</dbReference>
<feature type="compositionally biased region" description="Basic and acidic residues" evidence="3">
    <location>
        <begin position="402"/>
        <end position="414"/>
    </location>
</feature>
<dbReference type="GO" id="GO:0006355">
    <property type="term" value="P:regulation of DNA-templated transcription"/>
    <property type="evidence" value="ECO:0007669"/>
    <property type="project" value="InterPro"/>
</dbReference>
<dbReference type="Gene3D" id="1.20.5.4090">
    <property type="match status" value="1"/>
</dbReference>
<comment type="similarity">
    <text evidence="1">Belongs to the LRRFIP family.</text>
</comment>
<feature type="compositionally biased region" description="Basic and acidic residues" evidence="3">
    <location>
        <begin position="35"/>
        <end position="44"/>
    </location>
</feature>
<evidence type="ECO:0000256" key="2">
    <source>
        <dbReference type="ARBA" id="ARBA00023054"/>
    </source>
</evidence>
<keyword evidence="2" id="KW-0175">Coiled coil</keyword>
<dbReference type="EMBL" id="OV121135">
    <property type="protein sequence ID" value="CAH0554424.1"/>
    <property type="molecule type" value="Genomic_DNA"/>
</dbReference>
<sequence length="440" mass="50072">MSENIEENAEEVPRPERDGELNNNVFLIDGATRGESSDSGDRKTTGQSDLISKVLQDTNEIAEARLFAKRQARAEARDIRMRELERQQREQEENADRQFDMLADQPPLARLPRTAPSPAAAAAASRYLSSRRSSEDSLEDGGGTSTLREIRHELKEVEDKFRKAMIANAQLDNDKSAQTYQLELLKDRLEELEEEHAQLRREHRDKCREHEQLKRLCAKLKEDVAITRAELEDRDRLIAEKGLVIVSEEPEELDSDDEAQGKTPVPPRRLLVTAENAQLLSEAGDGSLDVRLQKFAREKGEMQDQISHLKLELEEERNKRRKSSASGSLNGPLSDYDADDLQREASKQLADWKFRAQKAEQDVATLQATVARLESQVIRYKTAAEVSEQSEEALKSEKRKLQREAREAMTRAEELETSNTHLLKRLDKLKNAKSALLKDL</sequence>
<evidence type="ECO:0000256" key="3">
    <source>
        <dbReference type="SAM" id="MobiDB-lite"/>
    </source>
</evidence>
<proteinExistence type="inferred from homology"/>
<dbReference type="OrthoDB" id="10028421at2759"/>
<name>A0A9P0B4X2_BRAAE</name>
<evidence type="ECO:0000313" key="5">
    <source>
        <dbReference type="Proteomes" id="UP001154078"/>
    </source>
</evidence>
<protein>
    <recommendedName>
        <fullName evidence="6">Leucine-rich repeat flightless-interacting protein 2</fullName>
    </recommendedName>
</protein>
<feature type="compositionally biased region" description="Acidic residues" evidence="3">
    <location>
        <begin position="1"/>
        <end position="10"/>
    </location>
</feature>
<feature type="region of interest" description="Disordered" evidence="3">
    <location>
        <begin position="384"/>
        <end position="420"/>
    </location>
</feature>
<accession>A0A9P0B4X2</accession>